<dbReference type="Proteomes" id="UP000292082">
    <property type="component" value="Unassembled WGS sequence"/>
</dbReference>
<evidence type="ECO:0000256" key="7">
    <source>
        <dbReference type="ARBA" id="ARBA00022833"/>
    </source>
</evidence>
<gene>
    <name evidence="16" type="ORF">BD310DRAFT_920989</name>
    <name evidence="15" type="ORF">BD311DRAFT_723811</name>
</gene>
<dbReference type="FunFam" id="3.30.40.210:FF:000002">
    <property type="entry name" value="Transcription elongation factor SPT4 homolog"/>
    <property type="match status" value="1"/>
</dbReference>
<comment type="similarity">
    <text evidence="3 13">Belongs to the SPT4 family.</text>
</comment>
<keyword evidence="8 13" id="KW-0804">Transcription</keyword>
<comment type="function">
    <text evidence="11 13">The SPT4-SPT5 complex mediates both activation and inhibition of transcription elongation, and plays a role in pre-mRNA processing. This complex seems to be important for the stability of the RNA polymerase II elongation machinery on the chromatin template but not for the inherent ability of this machinery to translocate down the gene.</text>
</comment>
<dbReference type="OMA" id="FDGMIAV"/>
<evidence type="ECO:0000313" key="15">
    <source>
        <dbReference type="EMBL" id="TBU27729.1"/>
    </source>
</evidence>
<evidence type="ECO:0000259" key="14">
    <source>
        <dbReference type="SMART" id="SM01389"/>
    </source>
</evidence>
<dbReference type="InterPro" id="IPR022800">
    <property type="entry name" value="Spt4/RpoE2_Znf"/>
</dbReference>
<evidence type="ECO:0000313" key="17">
    <source>
        <dbReference type="Proteomes" id="UP000292082"/>
    </source>
</evidence>
<evidence type="ECO:0000313" key="16">
    <source>
        <dbReference type="EMBL" id="TBU61212.1"/>
    </source>
</evidence>
<name>A0A4Q9P8B5_9APHY</name>
<dbReference type="GO" id="GO:0000775">
    <property type="term" value="C:chromosome, centromeric region"/>
    <property type="evidence" value="ECO:0007669"/>
    <property type="project" value="UniProtKB-SubCell"/>
</dbReference>
<sequence length="124" mass="14184">MSSQDRPSASIPSQPRAKQLRACLLCSIIQTPADFRKHGCPNCEELMQMKGYPDRIQACTTTHFEGVIAVIDPDNSWVARWQRTSKYVRGMYAVRVKGRVPEDVEAELESRNIRYRPRDGTDQD</sequence>
<dbReference type="EMBL" id="ML145099">
    <property type="protein sequence ID" value="TBU61212.1"/>
    <property type="molecule type" value="Genomic_DNA"/>
</dbReference>
<dbReference type="InterPro" id="IPR029040">
    <property type="entry name" value="RPABC4/Spt4"/>
</dbReference>
<reference evidence="16 17" key="1">
    <citation type="submission" date="2019-01" db="EMBL/GenBank/DDBJ databases">
        <title>Draft genome sequences of three monokaryotic isolates of the white-rot basidiomycete fungus Dichomitus squalens.</title>
        <authorList>
            <consortium name="DOE Joint Genome Institute"/>
            <person name="Lopez S.C."/>
            <person name="Andreopoulos B."/>
            <person name="Pangilinan J."/>
            <person name="Lipzen A."/>
            <person name="Riley R."/>
            <person name="Ahrendt S."/>
            <person name="Ng V."/>
            <person name="Barry K."/>
            <person name="Daum C."/>
            <person name="Grigoriev I.V."/>
            <person name="Hilden K.S."/>
            <person name="Makela M.R."/>
            <person name="de Vries R.P."/>
        </authorList>
    </citation>
    <scope>NUCLEOTIDE SEQUENCE [LARGE SCALE GENOMIC DNA]</scope>
    <source>
        <strain evidence="16 17">CBS 464.89</strain>
        <strain evidence="15">OM18370.1</strain>
    </source>
</reference>
<dbReference type="GO" id="GO:0000993">
    <property type="term" value="F:RNA polymerase II complex binding"/>
    <property type="evidence" value="ECO:0007669"/>
    <property type="project" value="TreeGrafter"/>
</dbReference>
<dbReference type="AlphaFoldDB" id="A0A4Q9P8B5"/>
<evidence type="ECO:0000256" key="9">
    <source>
        <dbReference type="ARBA" id="ARBA00023242"/>
    </source>
</evidence>
<dbReference type="Proteomes" id="UP000292957">
    <property type="component" value="Unassembled WGS sequence"/>
</dbReference>
<dbReference type="GO" id="GO:0008270">
    <property type="term" value="F:zinc ion binding"/>
    <property type="evidence" value="ECO:0007669"/>
    <property type="project" value="UniProtKB-KW"/>
</dbReference>
<comment type="subcellular location">
    <subcellularLocation>
        <location evidence="2">Chromosome</location>
        <location evidence="2">Centromere</location>
    </subcellularLocation>
    <subcellularLocation>
        <location evidence="1 13">Nucleus</location>
    </subcellularLocation>
</comment>
<evidence type="ECO:0000256" key="11">
    <source>
        <dbReference type="ARBA" id="ARBA00024691"/>
    </source>
</evidence>
<evidence type="ECO:0000256" key="12">
    <source>
        <dbReference type="ARBA" id="ARBA00025870"/>
    </source>
</evidence>
<keyword evidence="9 13" id="KW-0539">Nucleus</keyword>
<dbReference type="GO" id="GO:0140673">
    <property type="term" value="P:transcription elongation-coupled chromatin remodeling"/>
    <property type="evidence" value="ECO:0007669"/>
    <property type="project" value="InterPro"/>
</dbReference>
<organism evidence="16 17">
    <name type="scientific">Dichomitus squalens</name>
    <dbReference type="NCBI Taxonomy" id="114155"/>
    <lineage>
        <taxon>Eukaryota</taxon>
        <taxon>Fungi</taxon>
        <taxon>Dikarya</taxon>
        <taxon>Basidiomycota</taxon>
        <taxon>Agaricomycotina</taxon>
        <taxon>Agaricomycetes</taxon>
        <taxon>Polyporales</taxon>
        <taxon>Polyporaceae</taxon>
        <taxon>Dichomitus</taxon>
    </lineage>
</organism>
<keyword evidence="17" id="KW-1185">Reference proteome</keyword>
<accession>A0A4Q9P8B5</accession>
<comment type="subunit">
    <text evidence="12">Component of the SPT4-SPT5 complex. Interacts with RNA polymerase II.</text>
</comment>
<keyword evidence="7" id="KW-0862">Zinc</keyword>
<keyword evidence="10" id="KW-0137">Centromere</keyword>
<dbReference type="STRING" id="114155.A0A4Q9P8B5"/>
<evidence type="ECO:0000256" key="5">
    <source>
        <dbReference type="ARBA" id="ARBA00022723"/>
    </source>
</evidence>
<evidence type="ECO:0000256" key="1">
    <source>
        <dbReference type="ARBA" id="ARBA00004123"/>
    </source>
</evidence>
<dbReference type="Pfam" id="PF06093">
    <property type="entry name" value="Spt4"/>
    <property type="match status" value="1"/>
</dbReference>
<keyword evidence="5" id="KW-0479">Metal-binding</keyword>
<dbReference type="PANTHER" id="PTHR12882:SF1">
    <property type="entry name" value="TRANSCRIPTION ELONGATION FACTOR SPT4"/>
    <property type="match status" value="1"/>
</dbReference>
<dbReference type="EMBL" id="ML143429">
    <property type="protein sequence ID" value="TBU27729.1"/>
    <property type="molecule type" value="Genomic_DNA"/>
</dbReference>
<dbReference type="CDD" id="cd07973">
    <property type="entry name" value="Spt4"/>
    <property type="match status" value="1"/>
</dbReference>
<feature type="domain" description="Spt4/RpoE2 zinc finger" evidence="14">
    <location>
        <begin position="20"/>
        <end position="97"/>
    </location>
</feature>
<keyword evidence="6" id="KW-0863">Zinc-finger</keyword>
<evidence type="ECO:0000256" key="13">
    <source>
        <dbReference type="PIRNR" id="PIRNR025023"/>
    </source>
</evidence>
<evidence type="ECO:0000256" key="3">
    <source>
        <dbReference type="ARBA" id="ARBA00010464"/>
    </source>
</evidence>
<evidence type="ECO:0000256" key="6">
    <source>
        <dbReference type="ARBA" id="ARBA00022771"/>
    </source>
</evidence>
<proteinExistence type="inferred from homology"/>
<dbReference type="Gene3D" id="3.30.40.210">
    <property type="match status" value="1"/>
</dbReference>
<evidence type="ECO:0000256" key="4">
    <source>
        <dbReference type="ARBA" id="ARBA00020182"/>
    </source>
</evidence>
<protein>
    <recommendedName>
        <fullName evidence="4 13">Transcription elongation factor SPT4</fullName>
    </recommendedName>
</protein>
<dbReference type="SMART" id="SM01389">
    <property type="entry name" value="Spt4"/>
    <property type="match status" value="1"/>
</dbReference>
<dbReference type="SUPFAM" id="SSF63393">
    <property type="entry name" value="RNA polymerase subunits"/>
    <property type="match status" value="1"/>
</dbReference>
<dbReference type="InterPro" id="IPR038510">
    <property type="entry name" value="Spt4_sf"/>
</dbReference>
<dbReference type="OrthoDB" id="248751at2759"/>
<dbReference type="PANTHER" id="PTHR12882">
    <property type="entry name" value="SUPPRESSOR OF TY 4"/>
    <property type="match status" value="1"/>
</dbReference>
<dbReference type="GO" id="GO:0032044">
    <property type="term" value="C:DSIF complex"/>
    <property type="evidence" value="ECO:0007669"/>
    <property type="project" value="TreeGrafter"/>
</dbReference>
<evidence type="ECO:0000256" key="8">
    <source>
        <dbReference type="ARBA" id="ARBA00023163"/>
    </source>
</evidence>
<dbReference type="PIRSF" id="PIRSF025023">
    <property type="entry name" value="Spt4"/>
    <property type="match status" value="1"/>
</dbReference>
<evidence type="ECO:0000256" key="10">
    <source>
        <dbReference type="ARBA" id="ARBA00023328"/>
    </source>
</evidence>
<dbReference type="InterPro" id="IPR009287">
    <property type="entry name" value="Spt4"/>
</dbReference>
<evidence type="ECO:0000256" key="2">
    <source>
        <dbReference type="ARBA" id="ARBA00004584"/>
    </source>
</evidence>
<dbReference type="GO" id="GO:0006355">
    <property type="term" value="P:regulation of DNA-templated transcription"/>
    <property type="evidence" value="ECO:0007669"/>
    <property type="project" value="InterPro"/>
</dbReference>